<dbReference type="Gene3D" id="3.30.450.20">
    <property type="entry name" value="PAS domain"/>
    <property type="match status" value="1"/>
</dbReference>
<dbReference type="InterPro" id="IPR037522">
    <property type="entry name" value="HD_GYP_dom"/>
</dbReference>
<dbReference type="SUPFAM" id="SSF55785">
    <property type="entry name" value="PYP-like sensor domain (PAS domain)"/>
    <property type="match status" value="1"/>
</dbReference>
<evidence type="ECO:0000259" key="3">
    <source>
        <dbReference type="PROSITE" id="PS51832"/>
    </source>
</evidence>
<dbReference type="Pfam" id="PF13426">
    <property type="entry name" value="PAS_9"/>
    <property type="match status" value="1"/>
</dbReference>
<feature type="domain" description="HD-GYP" evidence="3">
    <location>
        <begin position="247"/>
        <end position="438"/>
    </location>
</feature>
<dbReference type="NCBIfam" id="TIGR00229">
    <property type="entry name" value="sensory_box"/>
    <property type="match status" value="1"/>
</dbReference>
<accession>A0A7C3RM04</accession>
<protein>
    <submittedName>
        <fullName evidence="4">HD domain-containing protein</fullName>
    </submittedName>
</protein>
<feature type="domain" description="HD" evidence="2">
    <location>
        <begin position="269"/>
        <end position="391"/>
    </location>
</feature>
<evidence type="ECO:0000313" key="4">
    <source>
        <dbReference type="EMBL" id="HFX13237.1"/>
    </source>
</evidence>
<dbReference type="InterPro" id="IPR000014">
    <property type="entry name" value="PAS"/>
</dbReference>
<comment type="caution">
    <text evidence="4">The sequence shown here is derived from an EMBL/GenBank/DDBJ whole genome shotgun (WGS) entry which is preliminary data.</text>
</comment>
<dbReference type="Pfam" id="PF13487">
    <property type="entry name" value="HD_5"/>
    <property type="match status" value="1"/>
</dbReference>
<dbReference type="InterPro" id="IPR006675">
    <property type="entry name" value="HDIG_dom"/>
</dbReference>
<organism evidence="4">
    <name type="scientific">Dictyoglomus thermophilum</name>
    <dbReference type="NCBI Taxonomy" id="14"/>
    <lineage>
        <taxon>Bacteria</taxon>
        <taxon>Pseudomonadati</taxon>
        <taxon>Dictyoglomota</taxon>
        <taxon>Dictyoglomia</taxon>
        <taxon>Dictyoglomales</taxon>
        <taxon>Dictyoglomaceae</taxon>
        <taxon>Dictyoglomus</taxon>
    </lineage>
</organism>
<dbReference type="InterPro" id="IPR035965">
    <property type="entry name" value="PAS-like_dom_sf"/>
</dbReference>
<evidence type="ECO:0000259" key="2">
    <source>
        <dbReference type="PROSITE" id="PS51831"/>
    </source>
</evidence>
<dbReference type="NCBIfam" id="TIGR00277">
    <property type="entry name" value="HDIG"/>
    <property type="match status" value="1"/>
</dbReference>
<dbReference type="SUPFAM" id="SSF109604">
    <property type="entry name" value="HD-domain/PDEase-like"/>
    <property type="match status" value="1"/>
</dbReference>
<dbReference type="SMART" id="SM00471">
    <property type="entry name" value="HDc"/>
    <property type="match status" value="1"/>
</dbReference>
<dbReference type="EMBL" id="DTIN01000013">
    <property type="protein sequence ID" value="HFX13237.1"/>
    <property type="molecule type" value="Genomic_DNA"/>
</dbReference>
<dbReference type="CDD" id="cd00130">
    <property type="entry name" value="PAS"/>
    <property type="match status" value="1"/>
</dbReference>
<dbReference type="InterPro" id="IPR006674">
    <property type="entry name" value="HD_domain"/>
</dbReference>
<evidence type="ECO:0000259" key="1">
    <source>
        <dbReference type="PROSITE" id="PS50112"/>
    </source>
</evidence>
<proteinExistence type="predicted"/>
<dbReference type="PROSITE" id="PS50112">
    <property type="entry name" value="PAS"/>
    <property type="match status" value="1"/>
</dbReference>
<dbReference type="PROSITE" id="PS51832">
    <property type="entry name" value="HD_GYP"/>
    <property type="match status" value="1"/>
</dbReference>
<dbReference type="CDD" id="cd00077">
    <property type="entry name" value="HDc"/>
    <property type="match status" value="1"/>
</dbReference>
<dbReference type="PANTHER" id="PTHR43155:SF2">
    <property type="entry name" value="CYCLIC DI-GMP PHOSPHODIESTERASE PA4108"/>
    <property type="match status" value="1"/>
</dbReference>
<sequence length="438" mass="51049">MKDDLEFEFSVLITDLHGKILNCNKSFEELSGYSKEELKGVDIEEVLKKDNLLTKNGNKVTIHYHVFPIVKEDLSVYVLYDVKKLKEIYEENLMIFQEAPVPIIELDIENLMVYFDTLRRIVGENLEAYFNTYPEAIFEFIHKIKLVRMNNVFEKEYVGFSFENFKENFFNYFTAQNLDIVKREIIKFYKGDKKLDFELEAYDPSYGIRDLRCIISIFEEKKAVAYIVDVTEQKHLQKELKNSVSKLERYSQQIIKTLSSIIEHKDPYTANHQRRVAELSKRIAQEMGFSKEKINAIYIGALLHDIGKIAIPTEILNKPGKLTPIEFEIVKTHPFKGYDILKNIDFPPEVLDIVYHHHERLDGTGYPDGLKNGDISLEVGIISVSDVVDAMSSHRPYRPPLGIDTALSEIEKWKGIKYYEEVVDICIRLFREKGFNLS</sequence>
<feature type="domain" description="PAS" evidence="1">
    <location>
        <begin position="11"/>
        <end position="51"/>
    </location>
</feature>
<dbReference type="InterPro" id="IPR003607">
    <property type="entry name" value="HD/PDEase_dom"/>
</dbReference>
<name>A0A7C3RM04_DICTH</name>
<gene>
    <name evidence="4" type="ORF">ENW00_03635</name>
</gene>
<dbReference type="Gene3D" id="1.10.3210.10">
    <property type="entry name" value="Hypothetical protein af1432"/>
    <property type="match status" value="1"/>
</dbReference>
<dbReference type="PROSITE" id="PS51831">
    <property type="entry name" value="HD"/>
    <property type="match status" value="1"/>
</dbReference>
<dbReference type="PANTHER" id="PTHR43155">
    <property type="entry name" value="CYCLIC DI-GMP PHOSPHODIESTERASE PA4108-RELATED"/>
    <property type="match status" value="1"/>
</dbReference>
<dbReference type="AlphaFoldDB" id="A0A7C3RM04"/>
<reference evidence="4" key="1">
    <citation type="journal article" date="2020" name="mSystems">
        <title>Genome- and Community-Level Interaction Insights into Carbon Utilization and Element Cycling Functions of Hydrothermarchaeota in Hydrothermal Sediment.</title>
        <authorList>
            <person name="Zhou Z."/>
            <person name="Liu Y."/>
            <person name="Xu W."/>
            <person name="Pan J."/>
            <person name="Luo Z.H."/>
            <person name="Li M."/>
        </authorList>
    </citation>
    <scope>NUCLEOTIDE SEQUENCE [LARGE SCALE GENOMIC DNA]</scope>
    <source>
        <strain evidence="4">SpSt-81</strain>
    </source>
</reference>